<keyword evidence="2" id="KW-0732">Signal</keyword>
<gene>
    <name evidence="4" type="ORF">Ga0061063_2567</name>
</gene>
<feature type="chain" id="PRO_5005503790" evidence="2">
    <location>
        <begin position="22"/>
        <end position="118"/>
    </location>
</feature>
<name>A0A0K6H526_9NEIS</name>
<dbReference type="GO" id="GO:0019867">
    <property type="term" value="C:outer membrane"/>
    <property type="evidence" value="ECO:0007669"/>
    <property type="project" value="InterPro"/>
</dbReference>
<reference evidence="5" key="1">
    <citation type="submission" date="2015-08" db="EMBL/GenBank/DDBJ databases">
        <authorList>
            <person name="Varghese N."/>
        </authorList>
    </citation>
    <scope>NUCLEOTIDE SEQUENCE [LARGE SCALE GENOMIC DNA]</scope>
    <source>
        <strain evidence="5">DSM 17901</strain>
    </source>
</reference>
<dbReference type="Pfam" id="PF13488">
    <property type="entry name" value="Gly-zipper_Omp"/>
    <property type="match status" value="1"/>
</dbReference>
<dbReference type="AlphaFoldDB" id="A0A0K6H526"/>
<protein>
    <submittedName>
        <fullName evidence="4">Glycine zipper 2TM domain</fullName>
    </submittedName>
</protein>
<evidence type="ECO:0000313" key="4">
    <source>
        <dbReference type="EMBL" id="CUA86068.1"/>
    </source>
</evidence>
<dbReference type="RefSeq" id="WP_055434363.1">
    <property type="nucleotide sequence ID" value="NZ_CYHA01000007.1"/>
</dbReference>
<sequence length="118" mass="12228">MKRTAYSLIAALLLGSGSAWAANPVTESAIGGAAGAVVGHQIGGRDGAIIGGALGGAAGVAVATSNERPAVRNEAPSAYRYGRYYEPGSHKRGKGHSKHWKRDHPVFGYNPGHARHRD</sequence>
<keyword evidence="5" id="KW-1185">Reference proteome</keyword>
<proteinExistence type="predicted"/>
<dbReference type="InterPro" id="IPR039567">
    <property type="entry name" value="Gly-zipper"/>
</dbReference>
<dbReference type="EMBL" id="CYHA01000007">
    <property type="protein sequence ID" value="CUA86068.1"/>
    <property type="molecule type" value="Genomic_DNA"/>
</dbReference>
<accession>A0A0K6H526</accession>
<dbReference type="Proteomes" id="UP000243535">
    <property type="component" value="Unassembled WGS sequence"/>
</dbReference>
<evidence type="ECO:0000259" key="3">
    <source>
        <dbReference type="Pfam" id="PF13488"/>
    </source>
</evidence>
<evidence type="ECO:0000313" key="5">
    <source>
        <dbReference type="Proteomes" id="UP000243535"/>
    </source>
</evidence>
<feature type="domain" description="Glycine zipper" evidence="3">
    <location>
        <begin position="28"/>
        <end position="64"/>
    </location>
</feature>
<organism evidence="4 5">
    <name type="scientific">Gulbenkiania indica</name>
    <dbReference type="NCBI Taxonomy" id="375574"/>
    <lineage>
        <taxon>Bacteria</taxon>
        <taxon>Pseudomonadati</taxon>
        <taxon>Pseudomonadota</taxon>
        <taxon>Betaproteobacteria</taxon>
        <taxon>Neisseriales</taxon>
        <taxon>Chromobacteriaceae</taxon>
        <taxon>Gulbenkiania</taxon>
    </lineage>
</organism>
<evidence type="ECO:0000256" key="2">
    <source>
        <dbReference type="SAM" id="SignalP"/>
    </source>
</evidence>
<feature type="compositionally biased region" description="Basic residues" evidence="1">
    <location>
        <begin position="90"/>
        <end position="102"/>
    </location>
</feature>
<feature type="signal peptide" evidence="2">
    <location>
        <begin position="1"/>
        <end position="21"/>
    </location>
</feature>
<feature type="region of interest" description="Disordered" evidence="1">
    <location>
        <begin position="86"/>
        <end position="118"/>
    </location>
</feature>
<evidence type="ECO:0000256" key="1">
    <source>
        <dbReference type="SAM" id="MobiDB-lite"/>
    </source>
</evidence>